<keyword evidence="3" id="KW-1185">Reference proteome</keyword>
<comment type="caution">
    <text evidence="2">The sequence shown here is derived from an EMBL/GenBank/DDBJ whole genome shotgun (WGS) entry which is preliminary data.</text>
</comment>
<dbReference type="InterPro" id="IPR024311">
    <property type="entry name" value="Lipocalin-like"/>
</dbReference>
<dbReference type="Pfam" id="PF13648">
    <property type="entry name" value="Lipocalin_4"/>
    <property type="match status" value="1"/>
</dbReference>
<proteinExistence type="predicted"/>
<dbReference type="RefSeq" id="WP_148370296.1">
    <property type="nucleotide sequence ID" value="NZ_VSKM01000010.1"/>
</dbReference>
<name>A0A8H2LD53_9FLAO</name>
<gene>
    <name evidence="2" type="ORF">ES676_10555</name>
</gene>
<evidence type="ECO:0000313" key="3">
    <source>
        <dbReference type="Proteomes" id="UP000323324"/>
    </source>
</evidence>
<protein>
    <recommendedName>
        <fullName evidence="1">Lipocalin-like domain-containing protein</fullName>
    </recommendedName>
</protein>
<feature type="domain" description="Lipocalin-like" evidence="1">
    <location>
        <begin position="25"/>
        <end position="102"/>
    </location>
</feature>
<dbReference type="EMBL" id="VSKM01000010">
    <property type="protein sequence ID" value="TYB72608.1"/>
    <property type="molecule type" value="Genomic_DNA"/>
</dbReference>
<dbReference type="AlphaFoldDB" id="A0A8H2LD53"/>
<sequence>MKKLIIAVFSLLLFNCDNTENYKNITGEWTCTEWITESTGKNRCNNNVYFNFKEDKTYTSKIDTQEQSGVYKIANGLLYSTPKGKLEIGVEIKTLNNDTLQFIMSRSGEKEILTLLKKD</sequence>
<accession>A0A8H2LD53</accession>
<evidence type="ECO:0000259" key="1">
    <source>
        <dbReference type="Pfam" id="PF13648"/>
    </source>
</evidence>
<evidence type="ECO:0000313" key="2">
    <source>
        <dbReference type="EMBL" id="TYB72608.1"/>
    </source>
</evidence>
<reference evidence="2 3" key="1">
    <citation type="submission" date="2019-08" db="EMBL/GenBank/DDBJ databases">
        <title>Genomes of Antarctic Bizionia species.</title>
        <authorList>
            <person name="Bowman J.P."/>
        </authorList>
    </citation>
    <scope>NUCLEOTIDE SEQUENCE [LARGE SCALE GENOMIC DNA]</scope>
    <source>
        <strain evidence="2 3">HFD</strain>
    </source>
</reference>
<dbReference type="Proteomes" id="UP000323324">
    <property type="component" value="Unassembled WGS sequence"/>
</dbReference>
<organism evidence="2 3">
    <name type="scientific">Bizionia saleffrena</name>
    <dbReference type="NCBI Taxonomy" id="291189"/>
    <lineage>
        <taxon>Bacteria</taxon>
        <taxon>Pseudomonadati</taxon>
        <taxon>Bacteroidota</taxon>
        <taxon>Flavobacteriia</taxon>
        <taxon>Flavobacteriales</taxon>
        <taxon>Flavobacteriaceae</taxon>
        <taxon>Bizionia</taxon>
    </lineage>
</organism>